<organism evidence="3 4">
    <name type="scientific">Circinella minor</name>
    <dbReference type="NCBI Taxonomy" id="1195481"/>
    <lineage>
        <taxon>Eukaryota</taxon>
        <taxon>Fungi</taxon>
        <taxon>Fungi incertae sedis</taxon>
        <taxon>Mucoromycota</taxon>
        <taxon>Mucoromycotina</taxon>
        <taxon>Mucoromycetes</taxon>
        <taxon>Mucorales</taxon>
        <taxon>Lichtheimiaceae</taxon>
        <taxon>Circinella</taxon>
    </lineage>
</organism>
<dbReference type="InterPro" id="IPR009091">
    <property type="entry name" value="RCC1/BLIP-II"/>
</dbReference>
<evidence type="ECO:0000256" key="1">
    <source>
        <dbReference type="ARBA" id="ARBA00022737"/>
    </source>
</evidence>
<protein>
    <submittedName>
        <fullName evidence="3">Uncharacterized protein</fullName>
    </submittedName>
</protein>
<comment type="caution">
    <text evidence="3">The sequence shown here is derived from an EMBL/GenBank/DDBJ whole genome shotgun (WGS) entry which is preliminary data.</text>
</comment>
<dbReference type="Pfam" id="PF13540">
    <property type="entry name" value="RCC1_2"/>
    <property type="match status" value="1"/>
</dbReference>
<dbReference type="SUPFAM" id="SSF50985">
    <property type="entry name" value="RCC1/BLIP-II"/>
    <property type="match status" value="1"/>
</dbReference>
<evidence type="ECO:0000256" key="2">
    <source>
        <dbReference type="PROSITE-ProRule" id="PRU00235"/>
    </source>
</evidence>
<proteinExistence type="predicted"/>
<dbReference type="InterPro" id="IPR000408">
    <property type="entry name" value="Reg_chr_condens"/>
</dbReference>
<keyword evidence="4" id="KW-1185">Reference proteome</keyword>
<evidence type="ECO:0000313" key="3">
    <source>
        <dbReference type="EMBL" id="KAG2221469.1"/>
    </source>
</evidence>
<feature type="repeat" description="RCC1" evidence="2">
    <location>
        <begin position="240"/>
        <end position="307"/>
    </location>
</feature>
<dbReference type="PROSITE" id="PS50012">
    <property type="entry name" value="RCC1_3"/>
    <property type="match status" value="1"/>
</dbReference>
<dbReference type="PANTHER" id="PTHR22870">
    <property type="entry name" value="REGULATOR OF CHROMOSOME CONDENSATION"/>
    <property type="match status" value="1"/>
</dbReference>
<dbReference type="AlphaFoldDB" id="A0A8H7VNT4"/>
<dbReference type="PANTHER" id="PTHR22870:SF408">
    <property type="entry name" value="OS09G0560450 PROTEIN"/>
    <property type="match status" value="1"/>
</dbReference>
<evidence type="ECO:0000313" key="4">
    <source>
        <dbReference type="Proteomes" id="UP000646827"/>
    </source>
</evidence>
<dbReference type="OrthoDB" id="5370059at2759"/>
<dbReference type="EMBL" id="JAEPRB010000108">
    <property type="protein sequence ID" value="KAG2221469.1"/>
    <property type="molecule type" value="Genomic_DNA"/>
</dbReference>
<sequence>MPQPQRSLYSFGFNAFNQTSPHNNEDPMTQYTQTNVNNVIFASWESTIITKDDNQLEMWGWIPETCSENNYFLKTWENQKIKRIFGPIDLGWIGVIDYNNILWYYNFNSKNKKKLAINIKDADYCQSREEIYVLTDQGCVDCYQQKKEQDDLFTFKKRFSIPKVYSMAISFSHVIFYIQKGTDPIFGLNSNRYSQLGFDTTTIQNVNDEPIPIDFFSGLMVQKEANIACNSFHSAVVIDGELYTFGWKKSGRLGRSFSFSSIKVDEDEDDDIIGLAEFRDNENQVVEDIYIIKVVCGINHTMVLDDQGQVWTCGSITYKDTIHIKDQYKQLGRTTDRENEESPYDDVFRLCTAYTGFAVDCFAGRWNSFVITQTPRS</sequence>
<dbReference type="InterPro" id="IPR051210">
    <property type="entry name" value="Ub_ligase/GEF_domain"/>
</dbReference>
<gene>
    <name evidence="3" type="ORF">INT45_005010</name>
</gene>
<reference evidence="3 4" key="1">
    <citation type="submission" date="2020-12" db="EMBL/GenBank/DDBJ databases">
        <title>Metabolic potential, ecology and presence of endohyphal bacteria is reflected in genomic diversity of Mucoromycotina.</title>
        <authorList>
            <person name="Muszewska A."/>
            <person name="Okrasinska A."/>
            <person name="Steczkiewicz K."/>
            <person name="Drgas O."/>
            <person name="Orlowska M."/>
            <person name="Perlinska-Lenart U."/>
            <person name="Aleksandrzak-Piekarczyk T."/>
            <person name="Szatraj K."/>
            <person name="Zielenkiewicz U."/>
            <person name="Pilsyk S."/>
            <person name="Malc E."/>
            <person name="Mieczkowski P."/>
            <person name="Kruszewska J.S."/>
            <person name="Biernat P."/>
            <person name="Pawlowska J."/>
        </authorList>
    </citation>
    <scope>NUCLEOTIDE SEQUENCE [LARGE SCALE GENOMIC DNA]</scope>
    <source>
        <strain evidence="3 4">CBS 142.35</strain>
    </source>
</reference>
<keyword evidence="1" id="KW-0677">Repeat</keyword>
<accession>A0A8H7VNT4</accession>
<dbReference type="Proteomes" id="UP000646827">
    <property type="component" value="Unassembled WGS sequence"/>
</dbReference>
<name>A0A8H7VNT4_9FUNG</name>
<dbReference type="Gene3D" id="2.130.10.30">
    <property type="entry name" value="Regulator of chromosome condensation 1/beta-lactamase-inhibitor protein II"/>
    <property type="match status" value="1"/>
</dbReference>